<dbReference type="InterPro" id="IPR011009">
    <property type="entry name" value="Kinase-like_dom_sf"/>
</dbReference>
<dbReference type="Ensembl" id="ENSPTET00000033011.1">
    <property type="protein sequence ID" value="ENSPTEP00000023032.1"/>
    <property type="gene ID" value="ENSPTEG00000023844.1"/>
</dbReference>
<dbReference type="Proteomes" id="UP000694416">
    <property type="component" value="Unplaced"/>
</dbReference>
<evidence type="ECO:0000259" key="2">
    <source>
        <dbReference type="PROSITE" id="PS50011"/>
    </source>
</evidence>
<organism evidence="3 4">
    <name type="scientific">Piliocolobus tephrosceles</name>
    <name type="common">Ugandan red Colobus</name>
    <dbReference type="NCBI Taxonomy" id="591936"/>
    <lineage>
        <taxon>Eukaryota</taxon>
        <taxon>Metazoa</taxon>
        <taxon>Chordata</taxon>
        <taxon>Craniata</taxon>
        <taxon>Vertebrata</taxon>
        <taxon>Euteleostomi</taxon>
        <taxon>Mammalia</taxon>
        <taxon>Eutheria</taxon>
        <taxon>Euarchontoglires</taxon>
        <taxon>Primates</taxon>
        <taxon>Haplorrhini</taxon>
        <taxon>Catarrhini</taxon>
        <taxon>Cercopithecidae</taxon>
        <taxon>Colobinae</taxon>
        <taxon>Piliocolobus</taxon>
    </lineage>
</organism>
<evidence type="ECO:0000313" key="3">
    <source>
        <dbReference type="Ensembl" id="ENSPTEP00000023032.1"/>
    </source>
</evidence>
<keyword evidence="1" id="KW-0472">Membrane</keyword>
<name>A0A8C9LS15_9PRIM</name>
<dbReference type="GO" id="GO:0044773">
    <property type="term" value="P:mitotic DNA damage checkpoint signaling"/>
    <property type="evidence" value="ECO:0007669"/>
    <property type="project" value="TreeGrafter"/>
</dbReference>
<dbReference type="PROSITE" id="PS50011">
    <property type="entry name" value="PROTEIN_KINASE_DOM"/>
    <property type="match status" value="1"/>
</dbReference>
<keyword evidence="4" id="KW-1185">Reference proteome</keyword>
<dbReference type="SUPFAM" id="SSF56112">
    <property type="entry name" value="Protein kinase-like (PK-like)"/>
    <property type="match status" value="1"/>
</dbReference>
<keyword evidence="1" id="KW-0812">Transmembrane</keyword>
<sequence>MNAKNVADNINNTYNFLNSFCLETQTCVLKDHVPICIVKENNVKKIFYSYNSIDGYKYKVIVKNRSPNVDNNKFIISSLDHPYILKLIHYCEYASSSITVFEFFSETNLYTSKVYNTQYDESTIKNIIYQIILTVNYLHSKNLVHKNLHLQSFLIKSINNELMIKLEDIHKIILNSSKSHKTMRRQNVYSIGIIMYFLIFGKYPNLYMNNKEEIFSSPSKLWESVSKKGQHFLKTILLNGSSSMITTKEALYHDWFKENVNQTVYINYDVLQR</sequence>
<accession>A0A8C9LS15</accession>
<reference evidence="3" key="2">
    <citation type="submission" date="2025-09" db="UniProtKB">
        <authorList>
            <consortium name="Ensembl"/>
        </authorList>
    </citation>
    <scope>IDENTIFICATION</scope>
</reference>
<evidence type="ECO:0000313" key="4">
    <source>
        <dbReference type="Proteomes" id="UP000694416"/>
    </source>
</evidence>
<dbReference type="PANTHER" id="PTHR44167">
    <property type="entry name" value="OVARIAN-SPECIFIC SERINE/THREONINE-PROTEIN KINASE LOK-RELATED"/>
    <property type="match status" value="1"/>
</dbReference>
<dbReference type="Gene3D" id="1.10.510.10">
    <property type="entry name" value="Transferase(Phosphotransferase) domain 1"/>
    <property type="match status" value="1"/>
</dbReference>
<dbReference type="GO" id="GO:0004674">
    <property type="term" value="F:protein serine/threonine kinase activity"/>
    <property type="evidence" value="ECO:0007669"/>
    <property type="project" value="TreeGrafter"/>
</dbReference>
<dbReference type="GO" id="GO:0005634">
    <property type="term" value="C:nucleus"/>
    <property type="evidence" value="ECO:0007669"/>
    <property type="project" value="TreeGrafter"/>
</dbReference>
<dbReference type="Gene3D" id="3.30.200.20">
    <property type="entry name" value="Phosphorylase Kinase, domain 1"/>
    <property type="match status" value="1"/>
</dbReference>
<reference evidence="3" key="1">
    <citation type="submission" date="2025-08" db="UniProtKB">
        <authorList>
            <consortium name="Ensembl"/>
        </authorList>
    </citation>
    <scope>IDENTIFICATION</scope>
</reference>
<dbReference type="InterPro" id="IPR000719">
    <property type="entry name" value="Prot_kinase_dom"/>
</dbReference>
<feature type="transmembrane region" description="Helical" evidence="1">
    <location>
        <begin position="188"/>
        <end position="208"/>
    </location>
</feature>
<dbReference type="SMART" id="SM00220">
    <property type="entry name" value="S_TKc"/>
    <property type="match status" value="1"/>
</dbReference>
<protein>
    <recommendedName>
        <fullName evidence="2">Protein kinase domain-containing protein</fullName>
    </recommendedName>
</protein>
<dbReference type="AlphaFoldDB" id="A0A8C9LS15"/>
<proteinExistence type="predicted"/>
<dbReference type="Pfam" id="PF00069">
    <property type="entry name" value="Pkinase"/>
    <property type="match status" value="1"/>
</dbReference>
<evidence type="ECO:0000256" key="1">
    <source>
        <dbReference type="SAM" id="Phobius"/>
    </source>
</evidence>
<dbReference type="GO" id="GO:0005524">
    <property type="term" value="F:ATP binding"/>
    <property type="evidence" value="ECO:0007669"/>
    <property type="project" value="InterPro"/>
</dbReference>
<dbReference type="PANTHER" id="PTHR44167:SF24">
    <property type="entry name" value="SERINE_THREONINE-PROTEIN KINASE CHK2"/>
    <property type="match status" value="1"/>
</dbReference>
<keyword evidence="1" id="KW-1133">Transmembrane helix</keyword>
<feature type="domain" description="Protein kinase" evidence="2">
    <location>
        <begin position="1"/>
        <end position="256"/>
    </location>
</feature>